<dbReference type="EMBL" id="KZ819865">
    <property type="protein sequence ID" value="PWN51165.1"/>
    <property type="molecule type" value="Genomic_DNA"/>
</dbReference>
<keyword evidence="2" id="KW-1185">Reference proteome</keyword>
<evidence type="ECO:0000313" key="2">
    <source>
        <dbReference type="Proteomes" id="UP000245626"/>
    </source>
</evidence>
<accession>A0ACD0NZJ8</accession>
<organism evidence="1 2">
    <name type="scientific">Violaceomyces palustris</name>
    <dbReference type="NCBI Taxonomy" id="1673888"/>
    <lineage>
        <taxon>Eukaryota</taxon>
        <taxon>Fungi</taxon>
        <taxon>Dikarya</taxon>
        <taxon>Basidiomycota</taxon>
        <taxon>Ustilaginomycotina</taxon>
        <taxon>Ustilaginomycetes</taxon>
        <taxon>Violaceomycetales</taxon>
        <taxon>Violaceomycetaceae</taxon>
        <taxon>Violaceomyces</taxon>
    </lineage>
</organism>
<dbReference type="Proteomes" id="UP000245626">
    <property type="component" value="Unassembled WGS sequence"/>
</dbReference>
<sequence>MPYSRFANVSKWRNAQATQAKPDQRYQELGLDLTSDSSSLLKVSSHWVIAKASSAGKLILLPNDQESTKKYAKQPPTFHTAPSNITDFDLSPFESQPDYHLASATSTGSISVHSLPYPSSTSPIVAEVPVHLSSFASPGSKPVSCLAYHPTSSGLLLSSAIDQIDLWDYNHQLSSPSTSLSAQAPVLSTAWSLDGRLTGATCKDGTLKIFDARSGPDPTASFQSHLSKLKPSRLAFVRSLLLSTGFSAMREREWAVWDPRALKSPLKRGTVDTSTGTLVPLVDQDRGLVFLSGRGDSNIRWIEVDDSTSFTEGQFPLGLSQIGAGIGPSSALRVMQGEIDRLYLATNEDSIVPVSITIPRRQYIDFHQDLYPPTSSQIPAQDSAAWLSGRDAQLKLVSQDPLKSKVERDEARSSAACLLRSESSRQEAAKENPTAPAYDLAKSLPRPDEHVDQPAKPSTADKPSQPLSTTDQVQTQHTAVPRPFKTGTAAPPPWSRRFLAGNTPLQAAYQNLTNIDVGMAPDSRMIVANSKYLLFPLAGPGGRLGVHPVSELGRMPTLIPCFSAPSKLVDFAVDPFDERRVVTAHDDGSLRVWILPENGGPLPAQNVSEPDIVMNSNYAGKISEIAFHPTTRNIVGSSSPEEDGKLLIWDLESGKQALSIPTLGAGSSSLSWSPDGGMVALAGRDKTLRVVAPDSASNVKSGSILLSNLKNFKLVWLSEKDLILVGHAMGSARQIKLMGISSSAGSEISIIEKATLNLDVSPAILFPHWDEDTQILWLFSKGERSISAFEIHPEEKDPFTPLPAFQHSQPQLGFAFLDKKHVDPRKVEIAVSFRLCKGEIQRVSWCIPRLRLEYFQDDIFVPTRDVSKPLREAKDWLDGNLTCTEPVYLDLCPEGMKNRESGFLYRLIRG</sequence>
<proteinExistence type="predicted"/>
<protein>
    <submittedName>
        <fullName evidence="1">DUF1900-domain-containing protein</fullName>
    </submittedName>
</protein>
<name>A0ACD0NZJ8_9BASI</name>
<reference evidence="1 2" key="1">
    <citation type="journal article" date="2018" name="Mol. Biol. Evol.">
        <title>Broad Genomic Sampling Reveals a Smut Pathogenic Ancestry of the Fungal Clade Ustilaginomycotina.</title>
        <authorList>
            <person name="Kijpornyongpan T."/>
            <person name="Mondo S.J."/>
            <person name="Barry K."/>
            <person name="Sandor L."/>
            <person name="Lee J."/>
            <person name="Lipzen A."/>
            <person name="Pangilinan J."/>
            <person name="LaButti K."/>
            <person name="Hainaut M."/>
            <person name="Henrissat B."/>
            <person name="Grigoriev I.V."/>
            <person name="Spatafora J.W."/>
            <person name="Aime M.C."/>
        </authorList>
    </citation>
    <scope>NUCLEOTIDE SEQUENCE [LARGE SCALE GENOMIC DNA]</scope>
    <source>
        <strain evidence="1 2">SA 807</strain>
    </source>
</reference>
<gene>
    <name evidence="1" type="ORF">IE53DRAFT_314417</name>
</gene>
<evidence type="ECO:0000313" key="1">
    <source>
        <dbReference type="EMBL" id="PWN51165.1"/>
    </source>
</evidence>